<accession>A0AAP2GUD6</accession>
<dbReference type="RefSeq" id="WP_254084328.1">
    <property type="nucleotide sequence ID" value="NZ_JAHESE010000008.1"/>
</dbReference>
<evidence type="ECO:0000313" key="1">
    <source>
        <dbReference type="EMBL" id="MBT1708735.1"/>
    </source>
</evidence>
<evidence type="ECO:0000313" key="2">
    <source>
        <dbReference type="Proteomes" id="UP001319080"/>
    </source>
</evidence>
<dbReference type="AlphaFoldDB" id="A0AAP2GUD6"/>
<sequence>MDIRHTYDSKLPYAIRVVLHSEWYIEEVGQWPNVINKFPDLHLTIGQPAQPMQAFYIHSMTQNSKIKDVEVVPNLTLRIQFDNGYTIIAPSMDEYVEYPWIIDSDDDPMFPNFYFCLDGEEMIIYSKLDS</sequence>
<organism evidence="1 2">
    <name type="scientific">Dawidia cretensis</name>
    <dbReference type="NCBI Taxonomy" id="2782350"/>
    <lineage>
        <taxon>Bacteria</taxon>
        <taxon>Pseudomonadati</taxon>
        <taxon>Bacteroidota</taxon>
        <taxon>Cytophagia</taxon>
        <taxon>Cytophagales</taxon>
        <taxon>Chryseotaleaceae</taxon>
        <taxon>Dawidia</taxon>
    </lineage>
</organism>
<name>A0AAP2GUD6_9BACT</name>
<gene>
    <name evidence="1" type="ORF">KK062_10895</name>
</gene>
<keyword evidence="2" id="KW-1185">Reference proteome</keyword>
<dbReference type="EMBL" id="JAHESE010000008">
    <property type="protein sequence ID" value="MBT1708735.1"/>
    <property type="molecule type" value="Genomic_DNA"/>
</dbReference>
<protein>
    <submittedName>
        <fullName evidence="1">Uncharacterized protein</fullName>
    </submittedName>
</protein>
<reference evidence="1 2" key="1">
    <citation type="submission" date="2021-05" db="EMBL/GenBank/DDBJ databases">
        <title>A Polyphasic approach of four new species of the genus Ohtaekwangia: Ohtaekwangia histidinii sp. nov., Ohtaekwangia cretensis sp. nov., Ohtaekwangia indiensis sp. nov., Ohtaekwangia reichenbachii sp. nov. from diverse environment.</title>
        <authorList>
            <person name="Octaviana S."/>
        </authorList>
    </citation>
    <scope>NUCLEOTIDE SEQUENCE [LARGE SCALE GENOMIC DNA]</scope>
    <source>
        <strain evidence="1 2">PWU5</strain>
    </source>
</reference>
<proteinExistence type="predicted"/>
<dbReference type="Proteomes" id="UP001319080">
    <property type="component" value="Unassembled WGS sequence"/>
</dbReference>
<comment type="caution">
    <text evidence="1">The sequence shown here is derived from an EMBL/GenBank/DDBJ whole genome shotgun (WGS) entry which is preliminary data.</text>
</comment>